<organism evidence="7 8">
    <name type="scientific">Orchesella cincta</name>
    <name type="common">Springtail</name>
    <name type="synonym">Podura cincta</name>
    <dbReference type="NCBI Taxonomy" id="48709"/>
    <lineage>
        <taxon>Eukaryota</taxon>
        <taxon>Metazoa</taxon>
        <taxon>Ecdysozoa</taxon>
        <taxon>Arthropoda</taxon>
        <taxon>Hexapoda</taxon>
        <taxon>Collembola</taxon>
        <taxon>Entomobryomorpha</taxon>
        <taxon>Entomobryoidea</taxon>
        <taxon>Orchesellidae</taxon>
        <taxon>Orchesellinae</taxon>
        <taxon>Orchesella</taxon>
    </lineage>
</organism>
<dbReference type="GO" id="GO:0016020">
    <property type="term" value="C:membrane"/>
    <property type="evidence" value="ECO:0007669"/>
    <property type="project" value="UniProtKB-SubCell"/>
</dbReference>
<evidence type="ECO:0000256" key="5">
    <source>
        <dbReference type="SAM" id="Phobius"/>
    </source>
</evidence>
<feature type="transmembrane region" description="Helical" evidence="5">
    <location>
        <begin position="154"/>
        <end position="175"/>
    </location>
</feature>
<dbReference type="Pfam" id="PF00083">
    <property type="entry name" value="Sugar_tr"/>
    <property type="match status" value="1"/>
</dbReference>
<dbReference type="SUPFAM" id="SSF48317">
    <property type="entry name" value="Acid phosphatase/Vanadium-dependent haloperoxidase"/>
    <property type="match status" value="1"/>
</dbReference>
<dbReference type="Pfam" id="PF01569">
    <property type="entry name" value="PAP2"/>
    <property type="match status" value="1"/>
</dbReference>
<dbReference type="Gene3D" id="1.20.144.10">
    <property type="entry name" value="Phosphatidic acid phosphatase type 2/haloperoxidase"/>
    <property type="match status" value="1"/>
</dbReference>
<keyword evidence="3 5" id="KW-1133">Transmembrane helix</keyword>
<evidence type="ECO:0000256" key="2">
    <source>
        <dbReference type="ARBA" id="ARBA00022692"/>
    </source>
</evidence>
<gene>
    <name evidence="7" type="ORF">Ocin01_13339</name>
</gene>
<feature type="transmembrane region" description="Helical" evidence="5">
    <location>
        <begin position="496"/>
        <end position="517"/>
    </location>
</feature>
<dbReference type="GO" id="GO:0022857">
    <property type="term" value="F:transmembrane transporter activity"/>
    <property type="evidence" value="ECO:0007669"/>
    <property type="project" value="InterPro"/>
</dbReference>
<feature type="transmembrane region" description="Helical" evidence="5">
    <location>
        <begin position="220"/>
        <end position="239"/>
    </location>
</feature>
<dbReference type="InterPro" id="IPR036259">
    <property type="entry name" value="MFS_trans_sf"/>
</dbReference>
<dbReference type="SMART" id="SM00014">
    <property type="entry name" value="acidPPc"/>
    <property type="match status" value="1"/>
</dbReference>
<evidence type="ECO:0000259" key="6">
    <source>
        <dbReference type="PROSITE" id="PS50850"/>
    </source>
</evidence>
<dbReference type="SUPFAM" id="SSF103473">
    <property type="entry name" value="MFS general substrate transporter"/>
    <property type="match status" value="1"/>
</dbReference>
<evidence type="ECO:0000256" key="1">
    <source>
        <dbReference type="ARBA" id="ARBA00004141"/>
    </source>
</evidence>
<feature type="transmembrane region" description="Helical" evidence="5">
    <location>
        <begin position="558"/>
        <end position="580"/>
    </location>
</feature>
<dbReference type="InterPro" id="IPR000326">
    <property type="entry name" value="PAP2/HPO"/>
</dbReference>
<dbReference type="AlphaFoldDB" id="A0A1D2MK36"/>
<keyword evidence="8" id="KW-1185">Reference proteome</keyword>
<keyword evidence="4 5" id="KW-0472">Membrane</keyword>
<comment type="subcellular location">
    <subcellularLocation>
        <location evidence="1">Membrane</location>
        <topology evidence="1">Multi-pass membrane protein</topology>
    </subcellularLocation>
</comment>
<dbReference type="InterPro" id="IPR005828">
    <property type="entry name" value="MFS_sugar_transport-like"/>
</dbReference>
<dbReference type="STRING" id="48709.A0A1D2MK36"/>
<name>A0A1D2MK36_ORCCI</name>
<feature type="transmembrane region" description="Helical" evidence="5">
    <location>
        <begin position="59"/>
        <end position="80"/>
    </location>
</feature>
<evidence type="ECO:0000313" key="7">
    <source>
        <dbReference type="EMBL" id="ODM93343.1"/>
    </source>
</evidence>
<feature type="transmembrane region" description="Helical" evidence="5">
    <location>
        <begin position="733"/>
        <end position="751"/>
    </location>
</feature>
<dbReference type="PROSITE" id="PS50850">
    <property type="entry name" value="MFS"/>
    <property type="match status" value="1"/>
</dbReference>
<accession>A0A1D2MK36</accession>
<dbReference type="InterPro" id="IPR036938">
    <property type="entry name" value="PAP2/HPO_sf"/>
</dbReference>
<dbReference type="PANTHER" id="PTHR24064">
    <property type="entry name" value="SOLUTE CARRIER FAMILY 22 MEMBER"/>
    <property type="match status" value="1"/>
</dbReference>
<keyword evidence="2 5" id="KW-0812">Transmembrane</keyword>
<reference evidence="7 8" key="1">
    <citation type="journal article" date="2016" name="Genome Biol. Evol.">
        <title>Gene Family Evolution Reflects Adaptation to Soil Environmental Stressors in the Genome of the Collembolan Orchesella cincta.</title>
        <authorList>
            <person name="Faddeeva-Vakhrusheva A."/>
            <person name="Derks M.F."/>
            <person name="Anvar S.Y."/>
            <person name="Agamennone V."/>
            <person name="Suring W."/>
            <person name="Smit S."/>
            <person name="van Straalen N.M."/>
            <person name="Roelofs D."/>
        </authorList>
    </citation>
    <scope>NUCLEOTIDE SEQUENCE [LARGE SCALE GENOMIC DNA]</scope>
    <source>
        <tissue evidence="7">Mixed pool</tissue>
    </source>
</reference>
<feature type="transmembrane region" description="Helical" evidence="5">
    <location>
        <begin position="12"/>
        <end position="33"/>
    </location>
</feature>
<proteinExistence type="predicted"/>
<dbReference type="OrthoDB" id="10030083at2759"/>
<dbReference type="InterPro" id="IPR020846">
    <property type="entry name" value="MFS_dom"/>
</dbReference>
<protein>
    <submittedName>
        <fullName evidence="7">Organic cation transporter protein</fullName>
    </submittedName>
</protein>
<sequence>MEAGTAARSFLLRVFIVYIFAVLEGMDPVAYSISHDQLKRLKYGFPEQIFLFRTGGEGLMAMCSPVALMLYPFIVIALVYKKGQCNEEIWKAWLGPSLLYPLTGSIVNIIKIFAGRPRPTYFARCYGDSFKDYLDLGYKCTGDKNFVLEGLKSFPSGTTALAFASGTYIWLYVAGKSRMMAQPMLGAVKDGVWLASFIVVFPVMIAVSRVVDGNQHVEDVIVGALIGIVVANGLYFHYYPQLCSPRCYLMRDAPPYEEETLAQSDSIENPFFIHSLRHQRNAIIRVGDGSIHGNLELLEGYDQNTGGGGGWVEAESENEADIEMAAEFTATANRAAALENKISTQNSMAVQNDGGFDRVFKYVGSNGKYQYTLLLVVSIQCIILSWHHLSYVFLGAVPDHWCHIPELVGSGWTNDQIRNLSIPLKNNGEGWESCEYFNHNYAHLASLPYEKALTEASKMDVDDIGRLSCKQGWIFDRKTYESTLVTQFEIVCENRYLVATIQASHWAGVFIGSLILGSLSDQIIGRRKSVLISIIFVIVGGIAATFSRSYWELIFCRFFVAFGLAGAYQNCLCFVMEYAGTTSRSAMGMIQQLPFALGYMLMAGYAYFLRDWKTLQFAYSITAVILLSYFWILPESARWLAVSGQTEKSLKLLLKVAERNKKTVNREELYRIVLSCDARDAKRNPVTFTIAETPIPSRNVCLDWTRKVWHPIKKTLSIYLSLLATPEMRRRTLVIWFLFISVDLVYYGVVFDSATLTNDPYLLVFLG</sequence>
<feature type="transmembrane region" description="Helical" evidence="5">
    <location>
        <begin position="592"/>
        <end position="609"/>
    </location>
</feature>
<feature type="domain" description="Major facilitator superfamily (MFS) profile" evidence="6">
    <location>
        <begin position="449"/>
        <end position="767"/>
    </location>
</feature>
<dbReference type="Gene3D" id="1.20.1250.20">
    <property type="entry name" value="MFS general substrate transporter like domains"/>
    <property type="match status" value="1"/>
</dbReference>
<feature type="transmembrane region" description="Helical" evidence="5">
    <location>
        <begin position="529"/>
        <end position="546"/>
    </location>
</feature>
<dbReference type="Proteomes" id="UP000094527">
    <property type="component" value="Unassembled WGS sequence"/>
</dbReference>
<feature type="transmembrane region" description="Helical" evidence="5">
    <location>
        <begin position="187"/>
        <end position="208"/>
    </location>
</feature>
<evidence type="ECO:0000313" key="8">
    <source>
        <dbReference type="Proteomes" id="UP000094527"/>
    </source>
</evidence>
<evidence type="ECO:0000256" key="3">
    <source>
        <dbReference type="ARBA" id="ARBA00022989"/>
    </source>
</evidence>
<evidence type="ECO:0000256" key="4">
    <source>
        <dbReference type="ARBA" id="ARBA00023136"/>
    </source>
</evidence>
<comment type="caution">
    <text evidence="7">The sequence shown here is derived from an EMBL/GenBank/DDBJ whole genome shotgun (WGS) entry which is preliminary data.</text>
</comment>
<dbReference type="EMBL" id="LJIJ01001016">
    <property type="protein sequence ID" value="ODM93343.1"/>
    <property type="molecule type" value="Genomic_DNA"/>
</dbReference>
<feature type="transmembrane region" description="Helical" evidence="5">
    <location>
        <begin position="92"/>
        <end position="114"/>
    </location>
</feature>